<dbReference type="GO" id="GO:0004099">
    <property type="term" value="F:chitin deacetylase activity"/>
    <property type="evidence" value="ECO:0007669"/>
    <property type="project" value="TreeGrafter"/>
</dbReference>
<proteinExistence type="predicted"/>
<keyword evidence="1" id="KW-0479">Metal-binding</keyword>
<evidence type="ECO:0000259" key="3">
    <source>
        <dbReference type="PROSITE" id="PS51677"/>
    </source>
</evidence>
<gene>
    <name evidence="4" type="ORF">THASP1DRAFT_6600</name>
</gene>
<dbReference type="GO" id="GO:0046872">
    <property type="term" value="F:metal ion binding"/>
    <property type="evidence" value="ECO:0007669"/>
    <property type="project" value="UniProtKB-KW"/>
</dbReference>
<dbReference type="STRING" id="78915.A0A4P9XWH8"/>
<dbReference type="GO" id="GO:0009272">
    <property type="term" value="P:fungal-type cell wall biogenesis"/>
    <property type="evidence" value="ECO:0007669"/>
    <property type="project" value="UniProtKB-ARBA"/>
</dbReference>
<feature type="domain" description="NodB homology" evidence="3">
    <location>
        <begin position="61"/>
        <end position="251"/>
    </location>
</feature>
<protein>
    <recommendedName>
        <fullName evidence="3">NodB homology domain-containing protein</fullName>
    </recommendedName>
</protein>
<dbReference type="PANTHER" id="PTHR10587:SF133">
    <property type="entry name" value="CHITIN DEACETYLASE 1-RELATED"/>
    <property type="match status" value="1"/>
</dbReference>
<evidence type="ECO:0000313" key="4">
    <source>
        <dbReference type="EMBL" id="RKP10402.1"/>
    </source>
</evidence>
<evidence type="ECO:0000256" key="1">
    <source>
        <dbReference type="ARBA" id="ARBA00022723"/>
    </source>
</evidence>
<feature type="non-terminal residue" evidence="4">
    <location>
        <position position="258"/>
    </location>
</feature>
<dbReference type="CDD" id="cd10917">
    <property type="entry name" value="CE4_NodB_like_6s_7s"/>
    <property type="match status" value="1"/>
</dbReference>
<keyword evidence="2" id="KW-0378">Hydrolase</keyword>
<dbReference type="GO" id="GO:0016020">
    <property type="term" value="C:membrane"/>
    <property type="evidence" value="ECO:0007669"/>
    <property type="project" value="TreeGrafter"/>
</dbReference>
<dbReference type="SUPFAM" id="SSF88713">
    <property type="entry name" value="Glycoside hydrolase/deacetylase"/>
    <property type="match status" value="1"/>
</dbReference>
<dbReference type="InterPro" id="IPR002509">
    <property type="entry name" value="NODB_dom"/>
</dbReference>
<dbReference type="PANTHER" id="PTHR10587">
    <property type="entry name" value="GLYCOSYL TRANSFERASE-RELATED"/>
    <property type="match status" value="1"/>
</dbReference>
<accession>A0A4P9XWH8</accession>
<dbReference type="Pfam" id="PF01522">
    <property type="entry name" value="Polysacc_deac_1"/>
    <property type="match status" value="1"/>
</dbReference>
<dbReference type="GO" id="GO:0005975">
    <property type="term" value="P:carbohydrate metabolic process"/>
    <property type="evidence" value="ECO:0007669"/>
    <property type="project" value="InterPro"/>
</dbReference>
<evidence type="ECO:0000256" key="2">
    <source>
        <dbReference type="ARBA" id="ARBA00022801"/>
    </source>
</evidence>
<reference evidence="5" key="1">
    <citation type="journal article" date="2018" name="Nat. Microbiol.">
        <title>Leveraging single-cell genomics to expand the fungal tree of life.</title>
        <authorList>
            <person name="Ahrendt S.R."/>
            <person name="Quandt C.A."/>
            <person name="Ciobanu D."/>
            <person name="Clum A."/>
            <person name="Salamov A."/>
            <person name="Andreopoulos B."/>
            <person name="Cheng J.F."/>
            <person name="Woyke T."/>
            <person name="Pelin A."/>
            <person name="Henrissat B."/>
            <person name="Reynolds N.K."/>
            <person name="Benny G.L."/>
            <person name="Smith M.E."/>
            <person name="James T.Y."/>
            <person name="Grigoriev I.V."/>
        </authorList>
    </citation>
    <scope>NUCLEOTIDE SEQUENCE [LARGE SCALE GENOMIC DNA]</scope>
    <source>
        <strain evidence="5">RSA 1356</strain>
    </source>
</reference>
<organism evidence="4 5">
    <name type="scientific">Thamnocephalis sphaerospora</name>
    <dbReference type="NCBI Taxonomy" id="78915"/>
    <lineage>
        <taxon>Eukaryota</taxon>
        <taxon>Fungi</taxon>
        <taxon>Fungi incertae sedis</taxon>
        <taxon>Zoopagomycota</taxon>
        <taxon>Zoopagomycotina</taxon>
        <taxon>Zoopagomycetes</taxon>
        <taxon>Zoopagales</taxon>
        <taxon>Sigmoideomycetaceae</taxon>
        <taxon>Thamnocephalis</taxon>
    </lineage>
</organism>
<keyword evidence="5" id="KW-1185">Reference proteome</keyword>
<dbReference type="Gene3D" id="3.20.20.370">
    <property type="entry name" value="Glycoside hydrolase/deacetylase"/>
    <property type="match status" value="1"/>
</dbReference>
<dbReference type="EMBL" id="KZ992454">
    <property type="protein sequence ID" value="RKP10402.1"/>
    <property type="molecule type" value="Genomic_DNA"/>
</dbReference>
<dbReference type="Proteomes" id="UP000271241">
    <property type="component" value="Unassembled WGS sequence"/>
</dbReference>
<dbReference type="AlphaFoldDB" id="A0A4P9XWH8"/>
<dbReference type="PROSITE" id="PS51677">
    <property type="entry name" value="NODB"/>
    <property type="match status" value="1"/>
</dbReference>
<dbReference type="InterPro" id="IPR011330">
    <property type="entry name" value="Glyco_hydro/deAcase_b/a-brl"/>
</dbReference>
<name>A0A4P9XWH8_9FUNG</name>
<feature type="non-terminal residue" evidence="4">
    <location>
        <position position="1"/>
    </location>
</feature>
<dbReference type="InterPro" id="IPR050248">
    <property type="entry name" value="Polysacc_deacetylase_ArnD"/>
</dbReference>
<evidence type="ECO:0000313" key="5">
    <source>
        <dbReference type="Proteomes" id="UP000271241"/>
    </source>
</evidence>
<dbReference type="OrthoDB" id="407355at2759"/>
<sequence>PRSEWSRLIDVSKLPAGVGPKTVGGGLCPGSACAPGDCKTCWETCGSCPSAEDIYGCPKTGQWALTFDDGPSPYTRTLLDTLDRLKVKVTFFFLGGHVAQYPDIVKRAYDAGHIVASHTWSHPHLSSLPNDQLIAEIKATENAIFNATGARPALIRPPYGEADERVKAVFKQLGYRSVMWNMDCTDYAVLAAKQDSAKIFQAFQNALTKPTGLNFKNDAGFISLQHDIFSESVDMEERIVSLLREKGHVLTTVAECAG</sequence>